<feature type="compositionally biased region" description="Basic and acidic residues" evidence="4">
    <location>
        <begin position="922"/>
        <end position="946"/>
    </location>
</feature>
<evidence type="ECO:0000259" key="5">
    <source>
        <dbReference type="PROSITE" id="PS51050"/>
    </source>
</evidence>
<feature type="compositionally biased region" description="Basic and acidic residues" evidence="4">
    <location>
        <begin position="810"/>
        <end position="827"/>
    </location>
</feature>
<dbReference type="Pfam" id="PF07496">
    <property type="entry name" value="zf-CW"/>
    <property type="match status" value="1"/>
</dbReference>
<feature type="region of interest" description="Disordered" evidence="4">
    <location>
        <begin position="589"/>
        <end position="620"/>
    </location>
</feature>
<reference evidence="6 7" key="1">
    <citation type="submission" date="2021-09" db="EMBL/GenBank/DDBJ databases">
        <title>Genomic insights and catalytic innovation underlie evolution of tropane alkaloids biosynthesis.</title>
        <authorList>
            <person name="Wang Y.-J."/>
            <person name="Tian T."/>
            <person name="Huang J.-P."/>
            <person name="Huang S.-X."/>
        </authorList>
    </citation>
    <scope>NUCLEOTIDE SEQUENCE [LARGE SCALE GENOMIC DNA]</scope>
    <source>
        <strain evidence="6">KIB-2018</strain>
        <tissue evidence="6">Leaf</tissue>
    </source>
</reference>
<dbReference type="Gene3D" id="3.30.40.100">
    <property type="match status" value="1"/>
</dbReference>
<evidence type="ECO:0000256" key="1">
    <source>
        <dbReference type="ARBA" id="ARBA00022723"/>
    </source>
</evidence>
<feature type="compositionally biased region" description="Basic and acidic residues" evidence="4">
    <location>
        <begin position="458"/>
        <end position="467"/>
    </location>
</feature>
<feature type="region of interest" description="Disordered" evidence="4">
    <location>
        <begin position="779"/>
        <end position="1014"/>
    </location>
</feature>
<feature type="region of interest" description="Disordered" evidence="4">
    <location>
        <begin position="101"/>
        <end position="122"/>
    </location>
</feature>
<protein>
    <recommendedName>
        <fullName evidence="5">CW-type domain-containing protein</fullName>
    </recommendedName>
</protein>
<evidence type="ECO:0000256" key="3">
    <source>
        <dbReference type="ARBA" id="ARBA00022833"/>
    </source>
</evidence>
<dbReference type="PROSITE" id="PS51050">
    <property type="entry name" value="ZF_CW"/>
    <property type="match status" value="1"/>
</dbReference>
<feature type="compositionally biased region" description="Polar residues" evidence="4">
    <location>
        <begin position="110"/>
        <end position="120"/>
    </location>
</feature>
<feature type="compositionally biased region" description="Polar residues" evidence="4">
    <location>
        <begin position="1089"/>
        <end position="1106"/>
    </location>
</feature>
<feature type="compositionally biased region" description="Polar residues" evidence="4">
    <location>
        <begin position="419"/>
        <end position="431"/>
    </location>
</feature>
<keyword evidence="3" id="KW-0862">Zinc</keyword>
<feature type="compositionally biased region" description="Polar residues" evidence="4">
    <location>
        <begin position="1438"/>
        <end position="1449"/>
    </location>
</feature>
<dbReference type="EMBL" id="JAIWQS010000008">
    <property type="protein sequence ID" value="KAJ8898818.1"/>
    <property type="molecule type" value="Genomic_DNA"/>
</dbReference>
<evidence type="ECO:0000256" key="2">
    <source>
        <dbReference type="ARBA" id="ARBA00022771"/>
    </source>
</evidence>
<gene>
    <name evidence="6" type="ORF">K2173_007243</name>
</gene>
<proteinExistence type="predicted"/>
<sequence length="1553" mass="169102">MISLGRRDARKELGLGLGFGVVREMEDTELEEGEACSYHNHNDDDCDSSVDPDIDLSYIGEKLQHLLGHFQKDFEGGVSAENLGAKFGGYGSFLPTYQRSPVWSHPRTPPNNQHSASRSPANFHLEGGPVSYVCSSMAPQSTKSEATSTSTLLQPVSKSSSSLHDSVKKEASMPSTFQAENFSIIHESRNRKPANLPDQKKLKVRIKVGCDNLSTRKNAAIYSGLGLDVSPSSSLDDSPSESEGMSHEPQDSPFESPAQILLKMTSSPLPGSQLLSPLPDDLIHLKEKEKRPKDIGMNGLRQARESSDIGMNGSDSLKVHRKASRDKKVKSLNVSEIASCRNDLDSQSSFDGIPHKDRGVDSLTCEELVTNTLNLPLLRDRGSSDQTREETLEPIFTQEDGWFENRNASIVSKGRTGKNDNFSDSVSVNTRSDGHCKGERPKTSGKVGSNALKGRKHQTSEAKDHSKQKANNKAKSLGHEPKSHFGKVSSSSEGKVKTKKSQSHDNVEVSPSLAAKTKKSTYMDKHTTDGELGELKLPKNSEKTGDMYRAFFGDMEIEQEENQISPLEAGYEDRMKESNLVELGMHGTQMVKGRSSGKKIQKPSAPEAYPRAASSVGPHPGNGPISDVPHATTAPVLIQENWVCCDKCQQWRLLPIGKNPNDLPEKWVCSMLNWLPGMNRCSFTEEETTNALIARYQVPAPESQTFMQSNPGVVASGEIHPDYNGHVNGLNAVGSGEKSSLNRDGSSQLVKKSVRSNDVNRSSLVNEADLKLSKFGDIAVEKPKHKQKEKNKKLDSDGGNPKVSKMKGKRDHDPESFRASKKIRTEGVVEQFQHGRISDKGGDSLSNCLPSVSSGKSMPKHNNHKDTKHSRKEQVQLSSKRVRDTDDNLHDGQIDIVACDSRDSSKRKKMKESHNQLQDSRILAKEFSENDQRKETAHASEGKESSASKNGGKTGRKGSHGKTKRLIQEPGSTLSQISLDGGDSSRRNSASLHRAVAATSSSSKVSGSHKTKAYVHDVKGSPVESVSSLPVRVSKLDNLTSERKGLIKKEDDFADTGLLDKVTGCSGPNMRCQIESSLDQFHADERQNETQGNQSVSHSRKGFSSLSRDKNRNSNSESGNGNAKFLDSVGKQAPPCEVRPTGKKQIAEKGGIKSNEDENACTDTKGSLSMIDNCKKDIRSNSEGHVDPDIKVNSICIYDATSTPKQSMLADCEISGRGKALSSTPPRGAQNETLANCNQLVCGPQKGNGQNGLSGNADNALKLSQQIKRADHPNGIHYDNSRNSMSNGHRSRDLEAASPVKRDSSSQAANNAVKEATNLKHMADRLKKNSGSQPEVMRLYFEAALKFLDGAALFESCNIETAKSAEMIQSMQIYGSTAKLCEFCAHEYEKLEDMAAAALAYKCMEVAYMRVVISSYGNANRDQHELQKALQKIPPGESPSSSASDIDNLNHTTSVDKVPVAKGVSSPQVNGSHLITAKIRPSLARLLNFTQDVSSAMEASRKSQIAFAAANARTADAQSGDGMFSIRTALDFSFQDVEGLLRLVRLALEAINR</sequence>
<feature type="compositionally biased region" description="Polar residues" evidence="4">
    <location>
        <begin position="844"/>
        <end position="856"/>
    </location>
</feature>
<feature type="compositionally biased region" description="Polar residues" evidence="4">
    <location>
        <begin position="145"/>
        <end position="156"/>
    </location>
</feature>
<feature type="region of interest" description="Disordered" evidence="4">
    <location>
        <begin position="145"/>
        <end position="172"/>
    </location>
</feature>
<evidence type="ECO:0000313" key="7">
    <source>
        <dbReference type="Proteomes" id="UP001159364"/>
    </source>
</evidence>
<feature type="region of interest" description="Disordered" evidence="4">
    <location>
        <begin position="1271"/>
        <end position="1310"/>
    </location>
</feature>
<feature type="compositionally biased region" description="Low complexity" evidence="4">
    <location>
        <begin position="995"/>
        <end position="1006"/>
    </location>
</feature>
<feature type="region of interest" description="Disordered" evidence="4">
    <location>
        <begin position="378"/>
        <end position="399"/>
    </location>
</feature>
<dbReference type="PANTHER" id="PTHR46524">
    <property type="entry name" value="CW-TYPE ZINC FINGER"/>
    <property type="match status" value="1"/>
</dbReference>
<feature type="compositionally biased region" description="Polar residues" evidence="4">
    <location>
        <begin position="737"/>
        <end position="757"/>
    </location>
</feature>
<feature type="compositionally biased region" description="Low complexity" evidence="4">
    <location>
        <begin position="226"/>
        <end position="243"/>
    </location>
</feature>
<dbReference type="Pfam" id="PF24756">
    <property type="entry name" value="THD_CWZF3-5-7"/>
    <property type="match status" value="1"/>
</dbReference>
<feature type="compositionally biased region" description="Basic residues" evidence="4">
    <location>
        <begin position="858"/>
        <end position="871"/>
    </location>
</feature>
<accession>A0AAV8U8R4</accession>
<feature type="region of interest" description="Disordered" evidence="4">
    <location>
        <begin position="1085"/>
        <end position="1160"/>
    </location>
</feature>
<keyword evidence="1" id="KW-0479">Metal-binding</keyword>
<dbReference type="InterPro" id="IPR055300">
    <property type="entry name" value="CWZF3/5/7"/>
</dbReference>
<evidence type="ECO:0000256" key="4">
    <source>
        <dbReference type="SAM" id="MobiDB-lite"/>
    </source>
</evidence>
<organism evidence="6 7">
    <name type="scientific">Erythroxylum novogranatense</name>
    <dbReference type="NCBI Taxonomy" id="1862640"/>
    <lineage>
        <taxon>Eukaryota</taxon>
        <taxon>Viridiplantae</taxon>
        <taxon>Streptophyta</taxon>
        <taxon>Embryophyta</taxon>
        <taxon>Tracheophyta</taxon>
        <taxon>Spermatophyta</taxon>
        <taxon>Magnoliopsida</taxon>
        <taxon>eudicotyledons</taxon>
        <taxon>Gunneridae</taxon>
        <taxon>Pentapetalae</taxon>
        <taxon>rosids</taxon>
        <taxon>fabids</taxon>
        <taxon>Malpighiales</taxon>
        <taxon>Erythroxylaceae</taxon>
        <taxon>Erythroxylum</taxon>
    </lineage>
</organism>
<dbReference type="Proteomes" id="UP001159364">
    <property type="component" value="Linkage Group LG08"/>
</dbReference>
<evidence type="ECO:0000313" key="6">
    <source>
        <dbReference type="EMBL" id="KAJ8898818.1"/>
    </source>
</evidence>
<feature type="domain" description="CW-type" evidence="5">
    <location>
        <begin position="636"/>
        <end position="689"/>
    </location>
</feature>
<dbReference type="InterPro" id="IPR011124">
    <property type="entry name" value="Znf_CW"/>
</dbReference>
<feature type="compositionally biased region" description="Basic residues" evidence="4">
    <location>
        <begin position="954"/>
        <end position="965"/>
    </location>
</feature>
<feature type="region of interest" description="Disordered" evidence="4">
    <location>
        <begin position="734"/>
        <end position="757"/>
    </location>
</feature>
<feature type="compositionally biased region" description="Basic and acidic residues" evidence="4">
    <location>
        <begin position="881"/>
        <end position="893"/>
    </location>
</feature>
<feature type="region of interest" description="Disordered" evidence="4">
    <location>
        <begin position="226"/>
        <end position="254"/>
    </location>
</feature>
<name>A0AAV8U8R4_9ROSI</name>
<dbReference type="InterPro" id="IPR056406">
    <property type="entry name" value="THD_CWZF3/5/7"/>
</dbReference>
<feature type="compositionally biased region" description="Basic and acidic residues" evidence="4">
    <location>
        <begin position="1145"/>
        <end position="1156"/>
    </location>
</feature>
<feature type="compositionally biased region" description="Basic and acidic residues" evidence="4">
    <location>
        <begin position="1290"/>
        <end position="1304"/>
    </location>
</feature>
<dbReference type="GO" id="GO:0008270">
    <property type="term" value="F:zinc ion binding"/>
    <property type="evidence" value="ECO:0007669"/>
    <property type="project" value="UniProtKB-KW"/>
</dbReference>
<keyword evidence="7" id="KW-1185">Reference proteome</keyword>
<comment type="caution">
    <text evidence="6">The sequence shown here is derived from an EMBL/GenBank/DDBJ whole genome shotgun (WGS) entry which is preliminary data.</text>
</comment>
<feature type="compositionally biased region" description="Low complexity" evidence="4">
    <location>
        <begin position="1113"/>
        <end position="1122"/>
    </location>
</feature>
<dbReference type="PANTHER" id="PTHR46524:SF7">
    <property type="entry name" value="CW-TYPE ZINC FINGER"/>
    <property type="match status" value="1"/>
</dbReference>
<feature type="region of interest" description="Disordered" evidence="4">
    <location>
        <begin position="1425"/>
        <end position="1449"/>
    </location>
</feature>
<feature type="compositionally biased region" description="Basic and acidic residues" evidence="4">
    <location>
        <begin position="432"/>
        <end position="442"/>
    </location>
</feature>
<feature type="compositionally biased region" description="Basic and acidic residues" evidence="4">
    <location>
        <begin position="378"/>
        <end position="391"/>
    </location>
</feature>
<keyword evidence="2" id="KW-0863">Zinc-finger</keyword>
<feature type="region of interest" description="Disordered" evidence="4">
    <location>
        <begin position="412"/>
        <end position="525"/>
    </location>
</feature>